<gene>
    <name evidence="1" type="ORF">Salat_1142100</name>
</gene>
<sequence>MQGHFLDVVGRMGLANSVKDVFKRELDCGPQSVPWHQFSKQRRLHLASLIGAPDLTSGVSASGSGFEIQTPINPTCANTPTPYLSGCFMLEMRKIKGRVTEDECTWVINHFKDMMNLFIDIEQGERIHNVKIISDTRMWCLIVDALSEKFSRMGEQCQKIYVHDVKERAGSLTLLNLWRATSLMLLAKRVWLTRPKMCSSVNSTAVHHQFHGIGFQNNVAFILPVQLEDLTSLVMWKIKGRVSEDEYTWATHHFKYAMKLFIDMEQGKRIHYVKRIGVSLCLAFIN</sequence>
<organism evidence="1 2">
    <name type="scientific">Sesamum alatum</name>
    <dbReference type="NCBI Taxonomy" id="300844"/>
    <lineage>
        <taxon>Eukaryota</taxon>
        <taxon>Viridiplantae</taxon>
        <taxon>Streptophyta</taxon>
        <taxon>Embryophyta</taxon>
        <taxon>Tracheophyta</taxon>
        <taxon>Spermatophyta</taxon>
        <taxon>Magnoliopsida</taxon>
        <taxon>eudicotyledons</taxon>
        <taxon>Gunneridae</taxon>
        <taxon>Pentapetalae</taxon>
        <taxon>asterids</taxon>
        <taxon>lamiids</taxon>
        <taxon>Lamiales</taxon>
        <taxon>Pedaliaceae</taxon>
        <taxon>Sesamum</taxon>
    </lineage>
</organism>
<reference evidence="1" key="1">
    <citation type="submission" date="2020-06" db="EMBL/GenBank/DDBJ databases">
        <authorList>
            <person name="Li T."/>
            <person name="Hu X."/>
            <person name="Zhang T."/>
            <person name="Song X."/>
            <person name="Zhang H."/>
            <person name="Dai N."/>
            <person name="Sheng W."/>
            <person name="Hou X."/>
            <person name="Wei L."/>
        </authorList>
    </citation>
    <scope>NUCLEOTIDE SEQUENCE</scope>
    <source>
        <strain evidence="1">3651</strain>
        <tissue evidence="1">Leaf</tissue>
    </source>
</reference>
<accession>A0AAE1YDU0</accession>
<evidence type="ECO:0000313" key="1">
    <source>
        <dbReference type="EMBL" id="KAK4428425.1"/>
    </source>
</evidence>
<keyword evidence="2" id="KW-1185">Reference proteome</keyword>
<evidence type="ECO:0000313" key="2">
    <source>
        <dbReference type="Proteomes" id="UP001293254"/>
    </source>
</evidence>
<comment type="caution">
    <text evidence="1">The sequence shown here is derived from an EMBL/GenBank/DDBJ whole genome shotgun (WGS) entry which is preliminary data.</text>
</comment>
<protein>
    <submittedName>
        <fullName evidence="1">Uncharacterized protein</fullName>
    </submittedName>
</protein>
<reference evidence="1" key="2">
    <citation type="journal article" date="2024" name="Plant">
        <title>Genomic evolution and insights into agronomic trait innovations of Sesamum species.</title>
        <authorList>
            <person name="Miao H."/>
            <person name="Wang L."/>
            <person name="Qu L."/>
            <person name="Liu H."/>
            <person name="Sun Y."/>
            <person name="Le M."/>
            <person name="Wang Q."/>
            <person name="Wei S."/>
            <person name="Zheng Y."/>
            <person name="Lin W."/>
            <person name="Duan Y."/>
            <person name="Cao H."/>
            <person name="Xiong S."/>
            <person name="Wang X."/>
            <person name="Wei L."/>
            <person name="Li C."/>
            <person name="Ma Q."/>
            <person name="Ju M."/>
            <person name="Zhao R."/>
            <person name="Li G."/>
            <person name="Mu C."/>
            <person name="Tian Q."/>
            <person name="Mei H."/>
            <person name="Zhang T."/>
            <person name="Gao T."/>
            <person name="Zhang H."/>
        </authorList>
    </citation>
    <scope>NUCLEOTIDE SEQUENCE</scope>
    <source>
        <strain evidence="1">3651</strain>
    </source>
</reference>
<proteinExistence type="predicted"/>
<name>A0AAE1YDU0_9LAMI</name>
<dbReference type="EMBL" id="JACGWO010000004">
    <property type="protein sequence ID" value="KAK4428425.1"/>
    <property type="molecule type" value="Genomic_DNA"/>
</dbReference>
<dbReference type="Proteomes" id="UP001293254">
    <property type="component" value="Unassembled WGS sequence"/>
</dbReference>
<dbReference type="AlphaFoldDB" id="A0AAE1YDU0"/>